<protein>
    <submittedName>
        <fullName evidence="2">Uncharacterized protein</fullName>
    </submittedName>
</protein>
<dbReference type="Proteomes" id="UP000887565">
    <property type="component" value="Unplaced"/>
</dbReference>
<evidence type="ECO:0000313" key="2">
    <source>
        <dbReference type="WBParaSite" id="nRc.2.0.1.t40432-RA"/>
    </source>
</evidence>
<proteinExistence type="predicted"/>
<dbReference type="AlphaFoldDB" id="A0A915KNL6"/>
<name>A0A915KNL6_ROMCU</name>
<organism evidence="1 2">
    <name type="scientific">Romanomermis culicivorax</name>
    <name type="common">Nematode worm</name>
    <dbReference type="NCBI Taxonomy" id="13658"/>
    <lineage>
        <taxon>Eukaryota</taxon>
        <taxon>Metazoa</taxon>
        <taxon>Ecdysozoa</taxon>
        <taxon>Nematoda</taxon>
        <taxon>Enoplea</taxon>
        <taxon>Dorylaimia</taxon>
        <taxon>Mermithida</taxon>
        <taxon>Mermithoidea</taxon>
        <taxon>Mermithidae</taxon>
        <taxon>Romanomermis</taxon>
    </lineage>
</organism>
<dbReference type="WBParaSite" id="nRc.2.0.1.t40432-RA">
    <property type="protein sequence ID" value="nRc.2.0.1.t40432-RA"/>
    <property type="gene ID" value="nRc.2.0.1.g40432"/>
</dbReference>
<reference evidence="2" key="1">
    <citation type="submission" date="2022-11" db="UniProtKB">
        <authorList>
            <consortium name="WormBaseParasite"/>
        </authorList>
    </citation>
    <scope>IDENTIFICATION</scope>
</reference>
<accession>A0A915KNL6</accession>
<keyword evidence="1" id="KW-1185">Reference proteome</keyword>
<sequence length="111" mass="12720">PSTIVTFIENFNKWAVAGKDHSNNNICFNQYQCWSQRPKATIIFDPPSMIAGGIVLGGETTSLFCKSEDYPEEAVLLKRKMSIEKPYILTFLRCHLKFLQCILKKCCAHCW</sequence>
<evidence type="ECO:0000313" key="1">
    <source>
        <dbReference type="Proteomes" id="UP000887565"/>
    </source>
</evidence>